<dbReference type="Gene3D" id="1.10.340.70">
    <property type="match status" value="1"/>
</dbReference>
<evidence type="ECO:0000313" key="3">
    <source>
        <dbReference type="EMBL" id="WMV24573.1"/>
    </source>
</evidence>
<sequence length="330" mass="37437">MIKANLVAAAEDENQSQARNTLATDAHTHGATEIDFGIDLLPDTQPISIPPYRIAPTELKELKEQLKDLLDKGFIRPSISQWGASVFFVKKKDGSLRMCIDYRQLNKGIEVDPKKTNVVKGWPRPLTPTDIRNFLGLAGYNRSVDQIEDEKKKLVRDVHRLARLGVQLVDSTKGGVMVHHGSESSFVVDVKSKQSLDPILMELKESYSIILGATKMYRDLWEVYWWNGMKKDIADFVAKCLNCQQVKAEHLRSGGLSQDINIPTWKWENVNMDFIVGLPRTRRQHDSIWVIVDRMTKSAHFIPVKVSLSVEDYAKLYIKEIVKLHGGSSI</sequence>
<dbReference type="InterPro" id="IPR036397">
    <property type="entry name" value="RNaseH_sf"/>
</dbReference>
<dbReference type="Gene3D" id="3.10.10.10">
    <property type="entry name" value="HIV Type 1 Reverse Transcriptase, subunit A, domain 1"/>
    <property type="match status" value="1"/>
</dbReference>
<dbReference type="InterPro" id="IPR012337">
    <property type="entry name" value="RNaseH-like_sf"/>
</dbReference>
<feature type="domain" description="Integrase zinc-binding" evidence="2">
    <location>
        <begin position="211"/>
        <end position="248"/>
    </location>
</feature>
<accession>A0AAF0QLI7</accession>
<dbReference type="InterPro" id="IPR041588">
    <property type="entry name" value="Integrase_H2C2"/>
</dbReference>
<feature type="coiled-coil region" evidence="1">
    <location>
        <begin position="137"/>
        <end position="164"/>
    </location>
</feature>
<keyword evidence="4" id="KW-1185">Reference proteome</keyword>
<protein>
    <recommendedName>
        <fullName evidence="2">Integrase zinc-binding domain-containing protein</fullName>
    </recommendedName>
</protein>
<dbReference type="SUPFAM" id="SSF53098">
    <property type="entry name" value="Ribonuclease H-like"/>
    <property type="match status" value="1"/>
</dbReference>
<dbReference type="PANTHER" id="PTHR37984:SF5">
    <property type="entry name" value="PROTEIN NYNRIN-LIKE"/>
    <property type="match status" value="1"/>
</dbReference>
<evidence type="ECO:0000256" key="1">
    <source>
        <dbReference type="SAM" id="Coils"/>
    </source>
</evidence>
<dbReference type="GO" id="GO:0003676">
    <property type="term" value="F:nucleic acid binding"/>
    <property type="evidence" value="ECO:0007669"/>
    <property type="project" value="InterPro"/>
</dbReference>
<dbReference type="EMBL" id="CP133615">
    <property type="protein sequence ID" value="WMV24573.1"/>
    <property type="molecule type" value="Genomic_DNA"/>
</dbReference>
<dbReference type="AlphaFoldDB" id="A0AAF0QLI7"/>
<evidence type="ECO:0000313" key="4">
    <source>
        <dbReference type="Proteomes" id="UP001234989"/>
    </source>
</evidence>
<dbReference type="InterPro" id="IPR050951">
    <property type="entry name" value="Retrovirus_Pol_polyprotein"/>
</dbReference>
<dbReference type="Proteomes" id="UP001234989">
    <property type="component" value="Chromosome 4"/>
</dbReference>
<reference evidence="3" key="1">
    <citation type="submission" date="2023-08" db="EMBL/GenBank/DDBJ databases">
        <title>A de novo genome assembly of Solanum verrucosum Schlechtendal, a Mexican diploid species geographically isolated from the other diploid A-genome species in potato relatives.</title>
        <authorList>
            <person name="Hosaka K."/>
        </authorList>
    </citation>
    <scope>NUCLEOTIDE SEQUENCE</scope>
    <source>
        <tissue evidence="3">Young leaves</tissue>
    </source>
</reference>
<dbReference type="InterPro" id="IPR043502">
    <property type="entry name" value="DNA/RNA_pol_sf"/>
</dbReference>
<dbReference type="PANTHER" id="PTHR37984">
    <property type="entry name" value="PROTEIN CBG26694"/>
    <property type="match status" value="1"/>
</dbReference>
<evidence type="ECO:0000259" key="2">
    <source>
        <dbReference type="Pfam" id="PF17921"/>
    </source>
</evidence>
<dbReference type="Pfam" id="PF17921">
    <property type="entry name" value="Integrase_H2C2"/>
    <property type="match status" value="1"/>
</dbReference>
<organism evidence="3 4">
    <name type="scientific">Solanum verrucosum</name>
    <dbReference type="NCBI Taxonomy" id="315347"/>
    <lineage>
        <taxon>Eukaryota</taxon>
        <taxon>Viridiplantae</taxon>
        <taxon>Streptophyta</taxon>
        <taxon>Embryophyta</taxon>
        <taxon>Tracheophyta</taxon>
        <taxon>Spermatophyta</taxon>
        <taxon>Magnoliopsida</taxon>
        <taxon>eudicotyledons</taxon>
        <taxon>Gunneridae</taxon>
        <taxon>Pentapetalae</taxon>
        <taxon>asterids</taxon>
        <taxon>lamiids</taxon>
        <taxon>Solanales</taxon>
        <taxon>Solanaceae</taxon>
        <taxon>Solanoideae</taxon>
        <taxon>Solaneae</taxon>
        <taxon>Solanum</taxon>
    </lineage>
</organism>
<keyword evidence="1" id="KW-0175">Coiled coil</keyword>
<gene>
    <name evidence="3" type="ORF">MTR67_017958</name>
</gene>
<dbReference type="Gene3D" id="3.30.420.10">
    <property type="entry name" value="Ribonuclease H-like superfamily/Ribonuclease H"/>
    <property type="match status" value="1"/>
</dbReference>
<proteinExistence type="predicted"/>
<dbReference type="SUPFAM" id="SSF56672">
    <property type="entry name" value="DNA/RNA polymerases"/>
    <property type="match status" value="1"/>
</dbReference>
<name>A0AAF0QLI7_SOLVR</name>